<sequence>MIKCEVKESIVTSKIGGKLVELLAELTMLNITLISEMANGNVELAQAIRDVTVSNLQDDNILFKPPVKSKERK</sequence>
<protein>
    <submittedName>
        <fullName evidence="1">Uncharacterized protein</fullName>
    </submittedName>
</protein>
<reference evidence="1" key="1">
    <citation type="journal article" date="2021" name="Proc. Natl. Acad. Sci. U.S.A.">
        <title>A Catalog of Tens of Thousands of Viruses from Human Metagenomes Reveals Hidden Associations with Chronic Diseases.</title>
        <authorList>
            <person name="Tisza M.J."/>
            <person name="Buck C.B."/>
        </authorList>
    </citation>
    <scope>NUCLEOTIDE SEQUENCE</scope>
    <source>
        <strain evidence="1">Ctsxw88</strain>
    </source>
</reference>
<organism evidence="1">
    <name type="scientific">Siphoviridae sp. ctsxw88</name>
    <dbReference type="NCBI Taxonomy" id="2825701"/>
    <lineage>
        <taxon>Viruses</taxon>
        <taxon>Duplodnaviria</taxon>
        <taxon>Heunggongvirae</taxon>
        <taxon>Uroviricota</taxon>
        <taxon>Caudoviricetes</taxon>
    </lineage>
</organism>
<dbReference type="EMBL" id="BK015425">
    <property type="protein sequence ID" value="DAE06080.1"/>
    <property type="molecule type" value="Genomic_DNA"/>
</dbReference>
<evidence type="ECO:0000313" key="1">
    <source>
        <dbReference type="EMBL" id="DAE06080.1"/>
    </source>
</evidence>
<proteinExistence type="predicted"/>
<name>A0A8S5PHA9_9CAUD</name>
<accession>A0A8S5PHA9</accession>